<comment type="similarity">
    <text evidence="2 6">Belongs to the flagella basal body rod proteins family.</text>
</comment>
<dbReference type="NCBIfam" id="TIGR02488">
    <property type="entry name" value="flgG_G_neg"/>
    <property type="match status" value="1"/>
</dbReference>
<sequence length="262" mass="27847">MMRSIYSAATGMIAQQTQIDVTSHNIANVNTIGYKKNRAEFADLMYQVMEYAGTATSATTKSPTGIEVGLGARPTAITKIFSQGYFKETSNNLDMVIAGNGFFQVQLPDGTTAYTRNGAFKLNSEGTVVNSDGYVLQPQMTIPADATQISVGTDGTVSVLQPGNTEMAQVGRIELANFINPAGLHSMGDNLYLPTGSSGEVVVGTAGLDGLGTIRQGFVEMSNVQLVEEMTDLITGQRAYEANSKAITTSDDMLSIVNSLKR</sequence>
<evidence type="ECO:0000256" key="5">
    <source>
        <dbReference type="NCBIfam" id="TIGR02488"/>
    </source>
</evidence>
<dbReference type="GO" id="GO:0071978">
    <property type="term" value="P:bacterial-type flagellum-dependent swarming motility"/>
    <property type="evidence" value="ECO:0007669"/>
    <property type="project" value="TreeGrafter"/>
</dbReference>
<protein>
    <recommendedName>
        <fullName evidence="3 5">Flagellar basal-body rod protein FlgG</fullName>
    </recommendedName>
</protein>
<dbReference type="PANTHER" id="PTHR30435">
    <property type="entry name" value="FLAGELLAR PROTEIN"/>
    <property type="match status" value="1"/>
</dbReference>
<evidence type="ECO:0000313" key="10">
    <source>
        <dbReference type="EMBL" id="QCD46740.1"/>
    </source>
</evidence>
<evidence type="ECO:0000256" key="6">
    <source>
        <dbReference type="RuleBase" id="RU362116"/>
    </source>
</evidence>
<keyword evidence="10" id="KW-0969">Cilium</keyword>
<feature type="domain" description="Flagellar hook protein FlgE/F/G-like D1" evidence="9">
    <location>
        <begin position="97"/>
        <end position="159"/>
    </location>
</feature>
<evidence type="ECO:0000256" key="1">
    <source>
        <dbReference type="ARBA" id="ARBA00004117"/>
    </source>
</evidence>
<dbReference type="InterPro" id="IPR012834">
    <property type="entry name" value="FlgG_G_neg"/>
</dbReference>
<dbReference type="KEGG" id="crx:CRECT_1077"/>
<dbReference type="InterPro" id="IPR053967">
    <property type="entry name" value="LlgE_F_G-like_D1"/>
</dbReference>
<dbReference type="InterPro" id="IPR010930">
    <property type="entry name" value="Flg_bb/hook_C_dom"/>
</dbReference>
<dbReference type="Proteomes" id="UP000502377">
    <property type="component" value="Chromosome"/>
</dbReference>
<gene>
    <name evidence="10" type="primary">flgG</name>
    <name evidence="10" type="ORF">CRECT_1077</name>
</gene>
<dbReference type="NCBIfam" id="TIGR03506">
    <property type="entry name" value="FlgEFG_subfam"/>
    <property type="match status" value="2"/>
</dbReference>
<evidence type="ECO:0000259" key="8">
    <source>
        <dbReference type="Pfam" id="PF06429"/>
    </source>
</evidence>
<evidence type="ECO:0000313" key="11">
    <source>
        <dbReference type="Proteomes" id="UP000502377"/>
    </source>
</evidence>
<keyword evidence="10" id="KW-0966">Cell projection</keyword>
<accession>A0A6G5QM43</accession>
<dbReference type="InterPro" id="IPR037925">
    <property type="entry name" value="FlgE/F/G-like"/>
</dbReference>
<keyword evidence="10" id="KW-0282">Flagellum</keyword>
<proteinExistence type="inferred from homology"/>
<organism evidence="10 11">
    <name type="scientific">Campylobacter rectus</name>
    <name type="common">Wolinella recta</name>
    <dbReference type="NCBI Taxonomy" id="203"/>
    <lineage>
        <taxon>Bacteria</taxon>
        <taxon>Pseudomonadati</taxon>
        <taxon>Campylobacterota</taxon>
        <taxon>Epsilonproteobacteria</taxon>
        <taxon>Campylobacterales</taxon>
        <taxon>Campylobacteraceae</taxon>
        <taxon>Campylobacter</taxon>
    </lineage>
</organism>
<dbReference type="AlphaFoldDB" id="A0A6G5QM43"/>
<dbReference type="InterPro" id="IPR001444">
    <property type="entry name" value="Flag_bb_rod_N"/>
</dbReference>
<dbReference type="Pfam" id="PF22692">
    <property type="entry name" value="LlgE_F_G_D1"/>
    <property type="match status" value="1"/>
</dbReference>
<dbReference type="GO" id="GO:0009426">
    <property type="term" value="C:bacterial-type flagellum basal body, distal rod"/>
    <property type="evidence" value="ECO:0007669"/>
    <property type="project" value="UniProtKB-UniRule"/>
</dbReference>
<dbReference type="Pfam" id="PF00460">
    <property type="entry name" value="Flg_bb_rod"/>
    <property type="match status" value="1"/>
</dbReference>
<reference evidence="10 11" key="1">
    <citation type="submission" date="2016-07" db="EMBL/GenBank/DDBJ databases">
        <title>Comparative genomics of the Campylobacter concisus group.</title>
        <authorList>
            <person name="Miller W.G."/>
            <person name="Yee E."/>
            <person name="Chapman M.H."/>
            <person name="Huynh S."/>
            <person name="Bono J.L."/>
            <person name="On S.L.W."/>
            <person name="StLeger J."/>
            <person name="Foster G."/>
            <person name="Parker C.T."/>
        </authorList>
    </citation>
    <scope>NUCLEOTIDE SEQUENCE [LARGE SCALE GENOMIC DNA]</scope>
    <source>
        <strain evidence="10 11">ATCC 33238</strain>
    </source>
</reference>
<comment type="subcellular location">
    <subcellularLocation>
        <location evidence="1 6">Bacterial flagellum basal body</location>
    </subcellularLocation>
</comment>
<dbReference type="Pfam" id="PF06429">
    <property type="entry name" value="Flg_bbr_C"/>
    <property type="match status" value="1"/>
</dbReference>
<evidence type="ECO:0000259" key="7">
    <source>
        <dbReference type="Pfam" id="PF00460"/>
    </source>
</evidence>
<dbReference type="EMBL" id="CP012543">
    <property type="protein sequence ID" value="QCD46740.1"/>
    <property type="molecule type" value="Genomic_DNA"/>
</dbReference>
<dbReference type="RefSeq" id="WP_004320620.1">
    <property type="nucleotide sequence ID" value="NZ_CAURIV010000003.1"/>
</dbReference>
<evidence type="ECO:0000256" key="2">
    <source>
        <dbReference type="ARBA" id="ARBA00009677"/>
    </source>
</evidence>
<feature type="domain" description="Flagellar basal body rod protein N-terminal" evidence="7">
    <location>
        <begin position="5"/>
        <end position="35"/>
    </location>
</feature>
<feature type="domain" description="Flagellar basal-body/hook protein C-terminal" evidence="8">
    <location>
        <begin position="215"/>
        <end position="260"/>
    </location>
</feature>
<dbReference type="InterPro" id="IPR020013">
    <property type="entry name" value="Flagellar_FlgE/F/G"/>
</dbReference>
<name>A0A6G5QM43_CAMRE</name>
<dbReference type="SUPFAM" id="SSF117143">
    <property type="entry name" value="Flagellar hook protein flgE"/>
    <property type="match status" value="1"/>
</dbReference>
<evidence type="ECO:0000256" key="4">
    <source>
        <dbReference type="ARBA" id="ARBA00023143"/>
    </source>
</evidence>
<evidence type="ECO:0000259" key="9">
    <source>
        <dbReference type="Pfam" id="PF22692"/>
    </source>
</evidence>
<dbReference type="PANTHER" id="PTHR30435:SF19">
    <property type="entry name" value="FLAGELLAR BASAL-BODY ROD PROTEIN FLGG"/>
    <property type="match status" value="1"/>
</dbReference>
<keyword evidence="4 6" id="KW-0975">Bacterial flagellum</keyword>
<evidence type="ECO:0000256" key="3">
    <source>
        <dbReference type="ARBA" id="ARBA00017948"/>
    </source>
</evidence>